<evidence type="ECO:0000256" key="7">
    <source>
        <dbReference type="SAM" id="Phobius"/>
    </source>
</evidence>
<evidence type="ECO:0000256" key="2">
    <source>
        <dbReference type="ARBA" id="ARBA00011344"/>
    </source>
</evidence>
<dbReference type="InterPro" id="IPR013324">
    <property type="entry name" value="RNA_pol_sigma_r3/r4-like"/>
</dbReference>
<dbReference type="InterPro" id="IPR007627">
    <property type="entry name" value="RNA_pol_sigma70_r2"/>
</dbReference>
<keyword evidence="11" id="KW-1185">Reference proteome</keyword>
<dbReference type="NCBIfam" id="NF007214">
    <property type="entry name" value="PRK09636.1"/>
    <property type="match status" value="1"/>
</dbReference>
<dbReference type="EMBL" id="JAPWIJ010000003">
    <property type="protein sequence ID" value="MCZ4518377.1"/>
    <property type="molecule type" value="Genomic_DNA"/>
</dbReference>
<feature type="transmembrane region" description="Helical" evidence="7">
    <location>
        <begin position="263"/>
        <end position="284"/>
    </location>
</feature>
<evidence type="ECO:0000256" key="4">
    <source>
        <dbReference type="ARBA" id="ARBA00023082"/>
    </source>
</evidence>
<feature type="domain" description="RNA polymerase sigma factor 70 region 4 type 2" evidence="9">
    <location>
        <begin position="119"/>
        <end position="165"/>
    </location>
</feature>
<accession>A0ABT4MBN4</accession>
<gene>
    <name evidence="10" type="primary">sigJ</name>
    <name evidence="10" type="ORF">O4220_07600</name>
</gene>
<evidence type="ECO:0000259" key="9">
    <source>
        <dbReference type="Pfam" id="PF08281"/>
    </source>
</evidence>
<keyword evidence="7" id="KW-0472">Membrane</keyword>
<dbReference type="Pfam" id="PF08281">
    <property type="entry name" value="Sigma70_r4_2"/>
    <property type="match status" value="1"/>
</dbReference>
<dbReference type="SUPFAM" id="SSF54427">
    <property type="entry name" value="NTF2-like"/>
    <property type="match status" value="1"/>
</dbReference>
<dbReference type="PANTHER" id="PTHR30173:SF43">
    <property type="entry name" value="ECF RNA POLYMERASE SIGMA FACTOR SIGI-RELATED"/>
    <property type="match status" value="1"/>
</dbReference>
<organism evidence="10 11">
    <name type="scientific">Rhodococcus ruber</name>
    <dbReference type="NCBI Taxonomy" id="1830"/>
    <lineage>
        <taxon>Bacteria</taxon>
        <taxon>Bacillati</taxon>
        <taxon>Actinomycetota</taxon>
        <taxon>Actinomycetes</taxon>
        <taxon>Mycobacteriales</taxon>
        <taxon>Nocardiaceae</taxon>
        <taxon>Rhodococcus</taxon>
    </lineage>
</organism>
<comment type="caution">
    <text evidence="10">The sequence shown here is derived from an EMBL/GenBank/DDBJ whole genome shotgun (WGS) entry which is preliminary data.</text>
</comment>
<evidence type="ECO:0000313" key="11">
    <source>
        <dbReference type="Proteomes" id="UP001081071"/>
    </source>
</evidence>
<dbReference type="Gene3D" id="1.10.10.10">
    <property type="entry name" value="Winged helix-like DNA-binding domain superfamily/Winged helix DNA-binding domain"/>
    <property type="match status" value="1"/>
</dbReference>
<dbReference type="Pfam" id="PF04542">
    <property type="entry name" value="Sigma70_r2"/>
    <property type="match status" value="1"/>
</dbReference>
<dbReference type="RefSeq" id="WP_269603064.1">
    <property type="nucleotide sequence ID" value="NZ_JAPWIJ010000003.1"/>
</dbReference>
<dbReference type="SUPFAM" id="SSF88659">
    <property type="entry name" value="Sigma3 and sigma4 domains of RNA polymerase sigma factors"/>
    <property type="match status" value="1"/>
</dbReference>
<keyword evidence="3" id="KW-0805">Transcription regulation</keyword>
<dbReference type="SUPFAM" id="SSF88946">
    <property type="entry name" value="Sigma2 domain of RNA polymerase sigma factors"/>
    <property type="match status" value="1"/>
</dbReference>
<keyword evidence="5" id="KW-0238">DNA-binding</keyword>
<name>A0ABT4MBN4_9NOCA</name>
<keyword evidence="7" id="KW-0812">Transmembrane</keyword>
<proteinExistence type="inferred from homology"/>
<dbReference type="Gene3D" id="1.10.1740.10">
    <property type="match status" value="1"/>
</dbReference>
<evidence type="ECO:0000256" key="1">
    <source>
        <dbReference type="ARBA" id="ARBA00010641"/>
    </source>
</evidence>
<keyword evidence="6" id="KW-0804">Transcription</keyword>
<evidence type="ECO:0000256" key="5">
    <source>
        <dbReference type="ARBA" id="ARBA00023125"/>
    </source>
</evidence>
<dbReference type="InterPro" id="IPR036388">
    <property type="entry name" value="WH-like_DNA-bd_sf"/>
</dbReference>
<dbReference type="InterPro" id="IPR013249">
    <property type="entry name" value="RNA_pol_sigma70_r4_t2"/>
</dbReference>
<keyword evidence="4" id="KW-0731">Sigma factor</keyword>
<keyword evidence="7" id="KW-1133">Transmembrane helix</keyword>
<dbReference type="InterPro" id="IPR032710">
    <property type="entry name" value="NTF2-like_dom_sf"/>
</dbReference>
<dbReference type="Proteomes" id="UP001081071">
    <property type="component" value="Unassembled WGS sequence"/>
</dbReference>
<dbReference type="InterPro" id="IPR052704">
    <property type="entry name" value="ECF_Sigma-70_Domain"/>
</dbReference>
<dbReference type="InterPro" id="IPR013325">
    <property type="entry name" value="RNA_pol_sigma_r2"/>
</dbReference>
<dbReference type="PANTHER" id="PTHR30173">
    <property type="entry name" value="SIGMA 19 FACTOR"/>
    <property type="match status" value="1"/>
</dbReference>
<reference evidence="10" key="1">
    <citation type="submission" date="2022-12" db="EMBL/GenBank/DDBJ databases">
        <authorList>
            <person name="Krivoruchko A.V."/>
            <person name="Elkin A."/>
        </authorList>
    </citation>
    <scope>NUCLEOTIDE SEQUENCE</scope>
    <source>
        <strain evidence="10">IEGM 1391</strain>
    </source>
</reference>
<sequence length="305" mass="33024">MTTQTEHDAAADRDHLIRVGYRMLGSYSEAEDAVQEAFVRWYRLSESERAAIDVPLAWMTRVVSRICLDVLGSARARREHYVGQWLPEPVPGRDTSLPSPDPADRVAQDDSVSLALLIVMDALGPAERVAFVLHDVFALPFDQIALTLDRSPAACRQLASAARKHVRTRHAGESDPAEHDRLVRAFAAASGSGTIAALTAVLAPEVSLVSDGGGKVSAARNPVLGSDRVARFIRGITAKSTELDGSIEPVNGASGIVFRRAGAVFAVVGFHIAGGVVANVWIVLNPDKLRHWDGTRRQFRGLRRQ</sequence>
<evidence type="ECO:0000256" key="6">
    <source>
        <dbReference type="ARBA" id="ARBA00023163"/>
    </source>
</evidence>
<evidence type="ECO:0000313" key="10">
    <source>
        <dbReference type="EMBL" id="MCZ4518377.1"/>
    </source>
</evidence>
<evidence type="ECO:0000256" key="3">
    <source>
        <dbReference type="ARBA" id="ARBA00023015"/>
    </source>
</evidence>
<protein>
    <submittedName>
        <fullName evidence="10">RNA polymerase sigma factor SigJ</fullName>
    </submittedName>
</protein>
<feature type="domain" description="RNA polymerase sigma-70 region 2" evidence="8">
    <location>
        <begin position="13"/>
        <end position="75"/>
    </location>
</feature>
<comment type="subunit">
    <text evidence="2">Interacts transiently with the RNA polymerase catalytic core formed by RpoA, RpoB, RpoC and RpoZ (2 alpha, 1 beta, 1 beta' and 1 omega subunit) to form the RNA polymerase holoenzyme that can initiate transcription.</text>
</comment>
<comment type="similarity">
    <text evidence="1">Belongs to the sigma-70 factor family. ECF subfamily.</text>
</comment>
<evidence type="ECO:0000259" key="8">
    <source>
        <dbReference type="Pfam" id="PF04542"/>
    </source>
</evidence>